<accession>A0A8J4UXH2</accession>
<dbReference type="Gene3D" id="1.10.287.110">
    <property type="entry name" value="DnaJ domain"/>
    <property type="match status" value="1"/>
</dbReference>
<sequence>MSSFIQLTNDEIDNILFATNGGTINLYTLISIDPSVSIEQIHEHYRKLDKVFNYELIERNINSPTYELQEGDELLLKLLLAFKILRNPKLKAKYDEYLQRTTYYDNMSTPVKVAYMLFFFFAGKACDVAYCLSDISKGKEESRQLLKSQFKQSYFSSLRGLPFKLINIPAQAILSLVPEKYSELLESLVFYPTMYFIPMLTTVYPAVSVFNIIKGLLIDPQSKQPSWSRFYYGFTVFALRQLYIYGIEETMTYIRDKVQKNYLYNLNSRFWEISNRICSSSLARSLVFISLISPVQVIFHQYQATALARSVGPSIIPFAKSIYYGQGLAQLFNPFGMASAVATTFFSSHFTLLTAQFRKELEESIKREEEEEKEE</sequence>
<dbReference type="PROSITE" id="PS50076">
    <property type="entry name" value="DNAJ_2"/>
    <property type="match status" value="1"/>
</dbReference>
<dbReference type="EMBL" id="AJWJ01000003">
    <property type="protein sequence ID" value="KAF2078541.1"/>
    <property type="molecule type" value="Genomic_DNA"/>
</dbReference>
<dbReference type="InterPro" id="IPR001623">
    <property type="entry name" value="DnaJ_domain"/>
</dbReference>
<evidence type="ECO:0000313" key="2">
    <source>
        <dbReference type="EMBL" id="KAF2078541.1"/>
    </source>
</evidence>
<evidence type="ECO:0000313" key="3">
    <source>
        <dbReference type="Proteomes" id="UP000695562"/>
    </source>
</evidence>
<protein>
    <recommendedName>
        <fullName evidence="1">J domain-containing protein</fullName>
    </recommendedName>
</protein>
<dbReference type="InterPro" id="IPR036869">
    <property type="entry name" value="J_dom_sf"/>
</dbReference>
<organism evidence="2 3">
    <name type="scientific">Polysphondylium violaceum</name>
    <dbReference type="NCBI Taxonomy" id="133409"/>
    <lineage>
        <taxon>Eukaryota</taxon>
        <taxon>Amoebozoa</taxon>
        <taxon>Evosea</taxon>
        <taxon>Eumycetozoa</taxon>
        <taxon>Dictyostelia</taxon>
        <taxon>Dictyosteliales</taxon>
        <taxon>Dictyosteliaceae</taxon>
        <taxon>Polysphondylium</taxon>
    </lineage>
</organism>
<dbReference type="AlphaFoldDB" id="A0A8J4UXH2"/>
<comment type="caution">
    <text evidence="2">The sequence shown here is derived from an EMBL/GenBank/DDBJ whole genome shotgun (WGS) entry which is preliminary data.</text>
</comment>
<gene>
    <name evidence="2" type="ORF">CYY_000165</name>
</gene>
<dbReference type="SUPFAM" id="SSF46565">
    <property type="entry name" value="Chaperone J-domain"/>
    <property type="match status" value="1"/>
</dbReference>
<keyword evidence="3" id="KW-1185">Reference proteome</keyword>
<evidence type="ECO:0000259" key="1">
    <source>
        <dbReference type="PROSITE" id="PS50076"/>
    </source>
</evidence>
<reference evidence="2" key="1">
    <citation type="submission" date="2020-01" db="EMBL/GenBank/DDBJ databases">
        <title>Development of genomics and gene disruption for Polysphondylium violaceum indicates a role for the polyketide synthase stlB in stalk morphogenesis.</title>
        <authorList>
            <person name="Narita B."/>
            <person name="Kawabe Y."/>
            <person name="Kin K."/>
            <person name="Saito T."/>
            <person name="Gibbs R."/>
            <person name="Kuspa A."/>
            <person name="Muzny D."/>
            <person name="Queller D."/>
            <person name="Richards S."/>
            <person name="Strassman J."/>
            <person name="Sucgang R."/>
            <person name="Worley K."/>
            <person name="Schaap P."/>
        </authorList>
    </citation>
    <scope>NUCLEOTIDE SEQUENCE</scope>
    <source>
        <strain evidence="2">QSvi11</strain>
    </source>
</reference>
<feature type="domain" description="J" evidence="1">
    <location>
        <begin position="25"/>
        <end position="98"/>
    </location>
</feature>
<proteinExistence type="predicted"/>
<dbReference type="Proteomes" id="UP000695562">
    <property type="component" value="Unassembled WGS sequence"/>
</dbReference>
<name>A0A8J4UXH2_9MYCE</name>